<evidence type="ECO:0000313" key="2">
    <source>
        <dbReference type="Proteomes" id="UP001500893"/>
    </source>
</evidence>
<sequence>MLSVLAVVRLVVLGAAQHQEAGHGGGDHDGRGRDDRDQLRTAAAPRGLGDGRGGLTPLRLLTVRTRLLLCVRAVLRLLSVPGLRILLVPGLLVRVRLRVTRLLVRVLLRVALRVLRAPWRLLIWPHGQ</sequence>
<dbReference type="EMBL" id="BAAAVM010000028">
    <property type="protein sequence ID" value="GAA3137347.1"/>
    <property type="molecule type" value="Genomic_DNA"/>
</dbReference>
<protein>
    <recommendedName>
        <fullName evidence="3">Secreted protein</fullName>
    </recommendedName>
</protein>
<evidence type="ECO:0000313" key="1">
    <source>
        <dbReference type="EMBL" id="GAA3137347.1"/>
    </source>
</evidence>
<reference evidence="2" key="1">
    <citation type="journal article" date="2019" name="Int. J. Syst. Evol. Microbiol.">
        <title>The Global Catalogue of Microorganisms (GCM) 10K type strain sequencing project: providing services to taxonomists for standard genome sequencing and annotation.</title>
        <authorList>
            <consortium name="The Broad Institute Genomics Platform"/>
            <consortium name="The Broad Institute Genome Sequencing Center for Infectious Disease"/>
            <person name="Wu L."/>
            <person name="Ma J."/>
        </authorList>
    </citation>
    <scope>NUCLEOTIDE SEQUENCE [LARGE SCALE GENOMIC DNA]</scope>
    <source>
        <strain evidence="2">JCM 11574</strain>
    </source>
</reference>
<comment type="caution">
    <text evidence="1">The sequence shown here is derived from an EMBL/GenBank/DDBJ whole genome shotgun (WGS) entry which is preliminary data.</text>
</comment>
<proteinExistence type="predicted"/>
<accession>A0ABP6N5T0</accession>
<dbReference type="Proteomes" id="UP001500893">
    <property type="component" value="Unassembled WGS sequence"/>
</dbReference>
<gene>
    <name evidence="1" type="ORF">GCM10010521_24410</name>
</gene>
<evidence type="ECO:0008006" key="3">
    <source>
        <dbReference type="Google" id="ProtNLM"/>
    </source>
</evidence>
<keyword evidence="2" id="KW-1185">Reference proteome</keyword>
<name>A0ABP6N5T0_9ACTN</name>
<organism evidence="1 2">
    <name type="scientific">Streptomyces rameus</name>
    <dbReference type="NCBI Taxonomy" id="68261"/>
    <lineage>
        <taxon>Bacteria</taxon>
        <taxon>Bacillati</taxon>
        <taxon>Actinomycetota</taxon>
        <taxon>Actinomycetes</taxon>
        <taxon>Kitasatosporales</taxon>
        <taxon>Streptomycetaceae</taxon>
        <taxon>Streptomyces</taxon>
    </lineage>
</organism>